<dbReference type="EMBL" id="QGNA01000001">
    <property type="protein sequence ID" value="PWS38943.1"/>
    <property type="molecule type" value="Genomic_DNA"/>
</dbReference>
<dbReference type="NCBIfam" id="TIGR02272">
    <property type="entry name" value="gentisate_1_2"/>
    <property type="match status" value="1"/>
</dbReference>
<dbReference type="AlphaFoldDB" id="A0A317FJX6"/>
<evidence type="ECO:0000256" key="2">
    <source>
        <dbReference type="ARBA" id="ARBA00023002"/>
    </source>
</evidence>
<dbReference type="GO" id="GO:0047922">
    <property type="term" value="F:gentisate 1,2-dioxygenase activity"/>
    <property type="evidence" value="ECO:0007669"/>
    <property type="project" value="UniProtKB-UniRule"/>
</dbReference>
<reference evidence="6" key="1">
    <citation type="submission" date="2018-05" db="EMBL/GenBank/DDBJ databases">
        <authorList>
            <person name="Du Z."/>
            <person name="Wang X."/>
        </authorList>
    </citation>
    <scope>NUCLEOTIDE SEQUENCE [LARGE SCALE GENOMIC DNA]</scope>
    <source>
        <strain evidence="6">CQN31</strain>
    </source>
</reference>
<dbReference type="CDD" id="cd06992">
    <property type="entry name" value="cupin_GDO-like_C"/>
    <property type="match status" value="1"/>
</dbReference>
<proteinExistence type="predicted"/>
<dbReference type="PANTHER" id="PTHR41517">
    <property type="entry name" value="1,2-DIOXYGENASE PROTEIN-RELATED"/>
    <property type="match status" value="1"/>
</dbReference>
<dbReference type="PANTHER" id="PTHR41517:SF1">
    <property type="entry name" value="CUPIN"/>
    <property type="match status" value="1"/>
</dbReference>
<keyword evidence="6" id="KW-1185">Reference proteome</keyword>
<evidence type="ECO:0000313" key="6">
    <source>
        <dbReference type="Proteomes" id="UP000245765"/>
    </source>
</evidence>
<dbReference type="CDD" id="cd02216">
    <property type="entry name" value="cupin_GDO-like_N"/>
    <property type="match status" value="1"/>
</dbReference>
<keyword evidence="2" id="KW-0560">Oxidoreductase</keyword>
<keyword evidence="1 5" id="KW-0223">Dioxygenase</keyword>
<feature type="domain" description="Cupin type-2" evidence="4">
    <location>
        <begin position="99"/>
        <end position="166"/>
    </location>
</feature>
<dbReference type="InterPro" id="IPR014710">
    <property type="entry name" value="RmlC-like_jellyroll"/>
</dbReference>
<sequence length="355" mass="38724">MTDGPVPGSNEARSLLQSLYAEMAPQHLYPLWEVLHALVTPTPTSPAQAHLWRYDAARAHLLRAGDLITAEQAERRVLILENPGMPGSSAVTTSLYAGLQLILPGEVAPCHRHTQCALRFVMEGDGAFTALDGEKAVMRPFDLVLTPNWQWHDHGNTSGRPMIWLDGLDIPTVRHFAASFAERLPDGAMAHTETAPPGDTAARYGRNLRPFAGSTAARRPASLPLFHYPYAEWRESLAAMARAGDPDPHLGHALEFVNPADGGPVMPTIAAHVRLLPKGFVTRPRRATDATVFVVVEGEGRATVGEQDFALVPRDLLVVPAWATLRLEAESELVLFGYSDAAAQQKLGLWREARL</sequence>
<dbReference type="Pfam" id="PF07883">
    <property type="entry name" value="Cupin_2"/>
    <property type="match status" value="1"/>
</dbReference>
<evidence type="ECO:0000256" key="3">
    <source>
        <dbReference type="NCBIfam" id="TIGR02272"/>
    </source>
</evidence>
<evidence type="ECO:0000259" key="4">
    <source>
        <dbReference type="Pfam" id="PF07883"/>
    </source>
</evidence>
<dbReference type="RefSeq" id="WP_109869564.1">
    <property type="nucleotide sequence ID" value="NZ_QGNA01000001.1"/>
</dbReference>
<accession>A0A317FJX6</accession>
<dbReference type="InterPro" id="IPR013096">
    <property type="entry name" value="Cupin_2"/>
</dbReference>
<dbReference type="Proteomes" id="UP000245765">
    <property type="component" value="Unassembled WGS sequence"/>
</dbReference>
<organism evidence="5 6">
    <name type="scientific">Falsiroseomonas bella</name>
    <dbReference type="NCBI Taxonomy" id="2184016"/>
    <lineage>
        <taxon>Bacteria</taxon>
        <taxon>Pseudomonadati</taxon>
        <taxon>Pseudomonadota</taxon>
        <taxon>Alphaproteobacteria</taxon>
        <taxon>Acetobacterales</taxon>
        <taxon>Roseomonadaceae</taxon>
        <taxon>Falsiroseomonas</taxon>
    </lineage>
</organism>
<name>A0A317FJX6_9PROT</name>
<evidence type="ECO:0000313" key="5">
    <source>
        <dbReference type="EMBL" id="PWS38943.1"/>
    </source>
</evidence>
<dbReference type="OrthoDB" id="285029at2"/>
<dbReference type="Gene3D" id="2.60.120.10">
    <property type="entry name" value="Jelly Rolls"/>
    <property type="match status" value="1"/>
</dbReference>
<protein>
    <recommendedName>
        <fullName evidence="3">Gentisate 1,2-dioxygenase</fullName>
        <ecNumber evidence="3">1.13.11.4</ecNumber>
    </recommendedName>
</protein>
<comment type="caution">
    <text evidence="5">The sequence shown here is derived from an EMBL/GenBank/DDBJ whole genome shotgun (WGS) entry which is preliminary data.</text>
</comment>
<dbReference type="EC" id="1.13.11.4" evidence="3"/>
<dbReference type="InterPro" id="IPR011051">
    <property type="entry name" value="RmlC_Cupin_sf"/>
</dbReference>
<gene>
    <name evidence="5" type="primary">gtdA</name>
    <name evidence="5" type="ORF">DFH01_06765</name>
</gene>
<dbReference type="SUPFAM" id="SSF51182">
    <property type="entry name" value="RmlC-like cupins"/>
    <property type="match status" value="1"/>
</dbReference>
<dbReference type="InterPro" id="IPR011960">
    <property type="entry name" value="Gentisate_dOase"/>
</dbReference>
<evidence type="ECO:0000256" key="1">
    <source>
        <dbReference type="ARBA" id="ARBA00022964"/>
    </source>
</evidence>
<dbReference type="InterPro" id="IPR047183">
    <property type="entry name" value="GDO-like"/>
</dbReference>